<keyword evidence="3" id="KW-0408">Iron</keyword>
<dbReference type="AlphaFoldDB" id="H3B1P6"/>
<accession>H3B1P6</accession>
<evidence type="ECO:0000256" key="2">
    <source>
        <dbReference type="ARBA" id="ARBA00023002"/>
    </source>
</evidence>
<keyword evidence="2" id="KW-0560">Oxidoreductase</keyword>
<dbReference type="CDD" id="cd20289">
    <property type="entry name" value="cupin_ADO"/>
    <property type="match status" value="1"/>
</dbReference>
<sequence length="253" mass="28156">VLQDNMASLIQKIARQAALTFSFGSSTVGENKIYVQNFTKLKSLLTEIRAEDLNLTPRKSDPSVPISVPQNPPVTYMHICETASFSMGIFLLKSGTSIPLHDHPGMNGMLKVLYGKVKISCFDKLDKPFDASIDQFSPTLLSFQKEALKRSIFRSVGEYTEASSPCILSPQKDNLHQIIAVDGPAAFMDILAPPYDSDDGRDCHYYKVVHPACEREEDNLQHLVQQEVWLLEIPPPANFWCGGEPYPGPEVTL</sequence>
<dbReference type="SUPFAM" id="SSF51182">
    <property type="entry name" value="RmlC-like cupins"/>
    <property type="match status" value="1"/>
</dbReference>
<dbReference type="GO" id="GO:0005739">
    <property type="term" value="C:mitochondrion"/>
    <property type="evidence" value="ECO:0007669"/>
    <property type="project" value="TreeGrafter"/>
</dbReference>
<dbReference type="Proteomes" id="UP000008672">
    <property type="component" value="Unassembled WGS sequence"/>
</dbReference>
<name>H3B1P6_LATCH</name>
<evidence type="ECO:0000256" key="3">
    <source>
        <dbReference type="ARBA" id="ARBA00023004"/>
    </source>
</evidence>
<reference evidence="5" key="1">
    <citation type="submission" date="2011-08" db="EMBL/GenBank/DDBJ databases">
        <title>The draft genome of Latimeria chalumnae.</title>
        <authorList>
            <person name="Di Palma F."/>
            <person name="Alfoldi J."/>
            <person name="Johnson J."/>
            <person name="Berlin A."/>
            <person name="Gnerre S."/>
            <person name="Jaffe D."/>
            <person name="MacCallum I."/>
            <person name="Young S."/>
            <person name="Walker B.J."/>
            <person name="Lander E."/>
            <person name="Lindblad-Toh K."/>
        </authorList>
    </citation>
    <scope>NUCLEOTIDE SEQUENCE [LARGE SCALE GENOMIC DNA]</scope>
    <source>
        <strain evidence="5">Wild caught</strain>
    </source>
</reference>
<dbReference type="eggNOG" id="KOG4281">
    <property type="taxonomic scope" value="Eukaryota"/>
</dbReference>
<dbReference type="Bgee" id="ENSLACG00000013929">
    <property type="expression patterns" value="Expressed in muscle tissue and 6 other cell types or tissues"/>
</dbReference>
<reference evidence="4" key="2">
    <citation type="submission" date="2025-08" db="UniProtKB">
        <authorList>
            <consortium name="Ensembl"/>
        </authorList>
    </citation>
    <scope>IDENTIFICATION</scope>
</reference>
<evidence type="ECO:0000313" key="4">
    <source>
        <dbReference type="Ensembl" id="ENSLACP00000015817.1"/>
    </source>
</evidence>
<dbReference type="InterPro" id="IPR014710">
    <property type="entry name" value="RmlC-like_jellyroll"/>
</dbReference>
<gene>
    <name evidence="4" type="primary">ADO</name>
</gene>
<evidence type="ECO:0000313" key="5">
    <source>
        <dbReference type="Proteomes" id="UP000008672"/>
    </source>
</evidence>
<dbReference type="PANTHER" id="PTHR22966:SF61">
    <property type="entry name" value="2-AMINOETHANETHIOL DIOXYGENASE"/>
    <property type="match status" value="1"/>
</dbReference>
<dbReference type="InParanoid" id="H3B1P6"/>
<dbReference type="STRING" id="7897.ENSLACP00000015817"/>
<protein>
    <submittedName>
        <fullName evidence="4">2-aminoethanethiol dioxygenase</fullName>
    </submittedName>
</protein>
<dbReference type="GO" id="GO:0016702">
    <property type="term" value="F:oxidoreductase activity, acting on single donors with incorporation of molecular oxygen, incorporation of two atoms of oxygen"/>
    <property type="evidence" value="ECO:0007669"/>
    <property type="project" value="InterPro"/>
</dbReference>
<dbReference type="Gene3D" id="2.60.120.10">
    <property type="entry name" value="Jelly Rolls"/>
    <property type="match status" value="1"/>
</dbReference>
<reference evidence="4" key="3">
    <citation type="submission" date="2025-09" db="UniProtKB">
        <authorList>
            <consortium name="Ensembl"/>
        </authorList>
    </citation>
    <scope>IDENTIFICATION</scope>
</reference>
<evidence type="ECO:0000256" key="1">
    <source>
        <dbReference type="ARBA" id="ARBA00022723"/>
    </source>
</evidence>
<dbReference type="InterPro" id="IPR012864">
    <property type="entry name" value="PCO/ADO"/>
</dbReference>
<dbReference type="InterPro" id="IPR011051">
    <property type="entry name" value="RmlC_Cupin_sf"/>
</dbReference>
<keyword evidence="1" id="KW-0479">Metal-binding</keyword>
<dbReference type="OMA" id="HFWCGGE"/>
<dbReference type="Pfam" id="PF07847">
    <property type="entry name" value="PCO_ADO"/>
    <property type="match status" value="1"/>
</dbReference>
<dbReference type="HOGENOM" id="CLU_061320_2_1_1"/>
<dbReference type="GeneTree" id="ENSGT00390000014082"/>
<dbReference type="EMBL" id="AFYH01087383">
    <property type="status" value="NOT_ANNOTATED_CDS"/>
    <property type="molecule type" value="Genomic_DNA"/>
</dbReference>
<proteinExistence type="predicted"/>
<dbReference type="Ensembl" id="ENSLACT00000015927.1">
    <property type="protein sequence ID" value="ENSLACP00000015817.1"/>
    <property type="gene ID" value="ENSLACG00000013929.1"/>
</dbReference>
<dbReference type="PANTHER" id="PTHR22966">
    <property type="entry name" value="2-AMINOETHANETHIOL DIOXYGENASE"/>
    <property type="match status" value="1"/>
</dbReference>
<dbReference type="GO" id="GO:0046872">
    <property type="term" value="F:metal ion binding"/>
    <property type="evidence" value="ECO:0007669"/>
    <property type="project" value="UniProtKB-KW"/>
</dbReference>
<keyword evidence="5" id="KW-1185">Reference proteome</keyword>
<dbReference type="FunCoup" id="H3B1P6">
    <property type="interactions" value="990"/>
</dbReference>
<organism evidence="4 5">
    <name type="scientific">Latimeria chalumnae</name>
    <name type="common">Coelacanth</name>
    <dbReference type="NCBI Taxonomy" id="7897"/>
    <lineage>
        <taxon>Eukaryota</taxon>
        <taxon>Metazoa</taxon>
        <taxon>Chordata</taxon>
        <taxon>Craniata</taxon>
        <taxon>Vertebrata</taxon>
        <taxon>Euteleostomi</taxon>
        <taxon>Coelacanthiformes</taxon>
        <taxon>Coelacanthidae</taxon>
        <taxon>Latimeria</taxon>
    </lineage>
</organism>